<evidence type="ECO:0000256" key="14">
    <source>
        <dbReference type="ARBA" id="ARBA00023242"/>
    </source>
</evidence>
<dbReference type="PANTHER" id="PTHR28036">
    <property type="entry name" value="DASH COMPLEX SUBUNIT DAD2"/>
    <property type="match status" value="1"/>
</dbReference>
<dbReference type="GO" id="GO:0000278">
    <property type="term" value="P:mitotic cell cycle"/>
    <property type="evidence" value="ECO:0007669"/>
    <property type="project" value="InterPro"/>
</dbReference>
<reference evidence="19 20" key="1">
    <citation type="journal article" date="2012" name="Science">
        <title>The Paleozoic origin of enzymatic lignin decomposition reconstructed from 31 fungal genomes.</title>
        <authorList>
            <person name="Floudas D."/>
            <person name="Binder M."/>
            <person name="Riley R."/>
            <person name="Barry K."/>
            <person name="Blanchette R.A."/>
            <person name="Henrissat B."/>
            <person name="Martinez A.T."/>
            <person name="Otillar R."/>
            <person name="Spatafora J.W."/>
            <person name="Yadav J.S."/>
            <person name="Aerts A."/>
            <person name="Benoit I."/>
            <person name="Boyd A."/>
            <person name="Carlson A."/>
            <person name="Copeland A."/>
            <person name="Coutinho P.M."/>
            <person name="de Vries R.P."/>
            <person name="Ferreira P."/>
            <person name="Findley K."/>
            <person name="Foster B."/>
            <person name="Gaskell J."/>
            <person name="Glotzer D."/>
            <person name="Gorecki P."/>
            <person name="Heitman J."/>
            <person name="Hesse C."/>
            <person name="Hori C."/>
            <person name="Igarashi K."/>
            <person name="Jurgens J.A."/>
            <person name="Kallen N."/>
            <person name="Kersten P."/>
            <person name="Kohler A."/>
            <person name="Kuees U."/>
            <person name="Kumar T.K.A."/>
            <person name="Kuo A."/>
            <person name="LaButti K."/>
            <person name="Larrondo L.F."/>
            <person name="Lindquist E."/>
            <person name="Ling A."/>
            <person name="Lombard V."/>
            <person name="Lucas S."/>
            <person name="Lundell T."/>
            <person name="Martin R."/>
            <person name="McLaughlin D.J."/>
            <person name="Morgenstern I."/>
            <person name="Morin E."/>
            <person name="Murat C."/>
            <person name="Nagy L.G."/>
            <person name="Nolan M."/>
            <person name="Ohm R.A."/>
            <person name="Patyshakuliyeva A."/>
            <person name="Rokas A."/>
            <person name="Ruiz-Duenas F.J."/>
            <person name="Sabat G."/>
            <person name="Salamov A."/>
            <person name="Samejima M."/>
            <person name="Schmutz J."/>
            <person name="Slot J.C."/>
            <person name="St John F."/>
            <person name="Stenlid J."/>
            <person name="Sun H."/>
            <person name="Sun S."/>
            <person name="Syed K."/>
            <person name="Tsang A."/>
            <person name="Wiebenga A."/>
            <person name="Young D."/>
            <person name="Pisabarro A."/>
            <person name="Eastwood D.C."/>
            <person name="Martin F."/>
            <person name="Cullen D."/>
            <person name="Grigoriev I.V."/>
            <person name="Hibbett D.S."/>
        </authorList>
    </citation>
    <scope>NUCLEOTIDE SEQUENCE [LARGE SCALE GENOMIC DNA]</scope>
    <source>
        <strain evidence="19 20">DJM-731 SS1</strain>
    </source>
</reference>
<evidence type="ECO:0000256" key="8">
    <source>
        <dbReference type="ARBA" id="ARBA00022618"/>
    </source>
</evidence>
<evidence type="ECO:0000256" key="6">
    <source>
        <dbReference type="ARBA" id="ARBA00022454"/>
    </source>
</evidence>
<dbReference type="GO" id="GO:0005874">
    <property type="term" value="C:microtubule"/>
    <property type="evidence" value="ECO:0007669"/>
    <property type="project" value="UniProtKB-KW"/>
</dbReference>
<dbReference type="PANTHER" id="PTHR28036:SF1">
    <property type="entry name" value="DASH COMPLEX SUBUNIT DAD2"/>
    <property type="match status" value="1"/>
</dbReference>
<dbReference type="RefSeq" id="XP_040630858.1">
    <property type="nucleotide sequence ID" value="XM_040769813.1"/>
</dbReference>
<evidence type="ECO:0000256" key="7">
    <source>
        <dbReference type="ARBA" id="ARBA00022490"/>
    </source>
</evidence>
<evidence type="ECO:0000256" key="12">
    <source>
        <dbReference type="ARBA" id="ARBA00022838"/>
    </source>
</evidence>
<name>M5G5J0_DACPD</name>
<evidence type="ECO:0000256" key="2">
    <source>
        <dbReference type="ARBA" id="ARBA00004186"/>
    </source>
</evidence>
<evidence type="ECO:0000256" key="10">
    <source>
        <dbReference type="ARBA" id="ARBA00022776"/>
    </source>
</evidence>
<comment type="similarity">
    <text evidence="4">Belongs to the DASH complex DAD2 family.</text>
</comment>
<keyword evidence="20" id="KW-1185">Reference proteome</keyword>
<evidence type="ECO:0000313" key="20">
    <source>
        <dbReference type="Proteomes" id="UP000030653"/>
    </source>
</evidence>
<evidence type="ECO:0000256" key="17">
    <source>
        <dbReference type="ARBA" id="ARBA00030568"/>
    </source>
</evidence>
<evidence type="ECO:0000256" key="11">
    <source>
        <dbReference type="ARBA" id="ARBA00022829"/>
    </source>
</evidence>
<dbReference type="HOGENOM" id="CLU_138063_4_0_1"/>
<keyword evidence="8" id="KW-0132">Cell division</keyword>
<dbReference type="GO" id="GO:0044732">
    <property type="term" value="C:mitotic spindle pole body"/>
    <property type="evidence" value="ECO:0007669"/>
    <property type="project" value="TreeGrafter"/>
</dbReference>
<evidence type="ECO:0000256" key="18">
    <source>
        <dbReference type="SAM" id="MobiDB-lite"/>
    </source>
</evidence>
<keyword evidence="11" id="KW-0159">Chromosome partition</keyword>
<keyword evidence="16" id="KW-0137">Centromere</keyword>
<keyword evidence="10" id="KW-0498">Mitosis</keyword>
<dbReference type="GeneID" id="63684875"/>
<keyword evidence="12" id="KW-0995">Kinetochore</keyword>
<evidence type="ECO:0000256" key="3">
    <source>
        <dbReference type="ARBA" id="ARBA00004629"/>
    </source>
</evidence>
<dbReference type="GO" id="GO:0051301">
    <property type="term" value="P:cell division"/>
    <property type="evidence" value="ECO:0007669"/>
    <property type="project" value="UniProtKB-KW"/>
</dbReference>
<dbReference type="AlphaFoldDB" id="M5G5J0"/>
<evidence type="ECO:0000256" key="16">
    <source>
        <dbReference type="ARBA" id="ARBA00023328"/>
    </source>
</evidence>
<dbReference type="EMBL" id="JH795858">
    <property type="protein sequence ID" value="EJU03964.1"/>
    <property type="molecule type" value="Genomic_DNA"/>
</dbReference>
<gene>
    <name evidence="19" type="ORF">DACRYDRAFT_114416</name>
</gene>
<dbReference type="GO" id="GO:1990023">
    <property type="term" value="C:mitotic spindle midzone"/>
    <property type="evidence" value="ECO:0007669"/>
    <property type="project" value="TreeGrafter"/>
</dbReference>
<evidence type="ECO:0000313" key="19">
    <source>
        <dbReference type="EMBL" id="EJU03964.1"/>
    </source>
</evidence>
<accession>M5G5J0</accession>
<sequence>MSNPQGAQGQPPHIAQATLSPTPLPPNTYSAQRLLEKQHEYQAVSLLLQASSSMLGQVEELAREGEVMARGGAAVGSVLANWPNVFRIIGMCAAAKMLSSGEQQEDEGGEEGVGLEGEVLPRLVRLQVEGLEGGESGSQV</sequence>
<evidence type="ECO:0000256" key="1">
    <source>
        <dbReference type="ARBA" id="ARBA00004123"/>
    </source>
</evidence>
<comment type="subcellular location">
    <subcellularLocation>
        <location evidence="3">Chromosome</location>
        <location evidence="3">Centromere</location>
        <location evidence="3">Kinetochore</location>
    </subcellularLocation>
    <subcellularLocation>
        <location evidence="2">Cytoplasm</location>
        <location evidence="2">Cytoskeleton</location>
        <location evidence="2">Spindle</location>
    </subcellularLocation>
    <subcellularLocation>
        <location evidence="1">Nucleus</location>
    </subcellularLocation>
</comment>
<dbReference type="Pfam" id="PF08654">
    <property type="entry name" value="DASH_Dad2"/>
    <property type="match status" value="1"/>
</dbReference>
<dbReference type="Proteomes" id="UP000030653">
    <property type="component" value="Unassembled WGS sequence"/>
</dbReference>
<dbReference type="OMA" id="MGSWQGV"/>
<keyword evidence="13" id="KW-0206">Cytoskeleton</keyword>
<dbReference type="InterPro" id="IPR013963">
    <property type="entry name" value="DASH_Dad2"/>
</dbReference>
<keyword evidence="15" id="KW-0131">Cell cycle</keyword>
<keyword evidence="7" id="KW-0963">Cytoplasm</keyword>
<keyword evidence="14" id="KW-0539">Nucleus</keyword>
<evidence type="ECO:0000256" key="5">
    <source>
        <dbReference type="ARBA" id="ARBA00020260"/>
    </source>
</evidence>
<dbReference type="GO" id="GO:0042729">
    <property type="term" value="C:DASH complex"/>
    <property type="evidence" value="ECO:0007669"/>
    <property type="project" value="InterPro"/>
</dbReference>
<evidence type="ECO:0000256" key="9">
    <source>
        <dbReference type="ARBA" id="ARBA00022701"/>
    </source>
</evidence>
<keyword evidence="6" id="KW-0158">Chromosome</keyword>
<evidence type="ECO:0000256" key="13">
    <source>
        <dbReference type="ARBA" id="ARBA00023212"/>
    </source>
</evidence>
<proteinExistence type="inferred from homology"/>
<keyword evidence="9" id="KW-0493">Microtubule</keyword>
<dbReference type="OrthoDB" id="3230169at2759"/>
<evidence type="ECO:0000256" key="15">
    <source>
        <dbReference type="ARBA" id="ARBA00023306"/>
    </source>
</evidence>
<protein>
    <recommendedName>
        <fullName evidence="5">DASH complex subunit DAD2</fullName>
    </recommendedName>
    <alternativeName>
        <fullName evidence="17">Outer kinetochore protein DAD2</fullName>
    </alternativeName>
</protein>
<feature type="region of interest" description="Disordered" evidence="18">
    <location>
        <begin position="1"/>
        <end position="27"/>
    </location>
</feature>
<feature type="compositionally biased region" description="Polar residues" evidence="18">
    <location>
        <begin position="17"/>
        <end position="27"/>
    </location>
</feature>
<organism evidence="19 20">
    <name type="scientific">Dacryopinax primogenitus (strain DJM 731)</name>
    <name type="common">Brown rot fungus</name>
    <dbReference type="NCBI Taxonomy" id="1858805"/>
    <lineage>
        <taxon>Eukaryota</taxon>
        <taxon>Fungi</taxon>
        <taxon>Dikarya</taxon>
        <taxon>Basidiomycota</taxon>
        <taxon>Agaricomycotina</taxon>
        <taxon>Dacrymycetes</taxon>
        <taxon>Dacrymycetales</taxon>
        <taxon>Dacrymycetaceae</taxon>
        <taxon>Dacryopinax</taxon>
    </lineage>
</organism>
<evidence type="ECO:0000256" key="4">
    <source>
        <dbReference type="ARBA" id="ARBA00005501"/>
    </source>
</evidence>
<dbReference type="GO" id="GO:0008608">
    <property type="term" value="P:attachment of spindle microtubules to kinetochore"/>
    <property type="evidence" value="ECO:0007669"/>
    <property type="project" value="TreeGrafter"/>
</dbReference>